<reference evidence="2 3" key="1">
    <citation type="journal article" date="2021" name="BMC Biol.">
        <title>Horizontally acquired antibacterial genes associated with adaptive radiation of ladybird beetles.</title>
        <authorList>
            <person name="Li H.S."/>
            <person name="Tang X.F."/>
            <person name="Huang Y.H."/>
            <person name="Xu Z.Y."/>
            <person name="Chen M.L."/>
            <person name="Du X.Y."/>
            <person name="Qiu B.Y."/>
            <person name="Chen P.T."/>
            <person name="Zhang W."/>
            <person name="Slipinski A."/>
            <person name="Escalona H.E."/>
            <person name="Waterhouse R.M."/>
            <person name="Zwick A."/>
            <person name="Pang H."/>
        </authorList>
    </citation>
    <scope>NUCLEOTIDE SEQUENCE [LARGE SCALE GENOMIC DNA]</scope>
    <source>
        <strain evidence="2">SYSU2018</strain>
    </source>
</reference>
<dbReference type="Pfam" id="PF02197">
    <property type="entry name" value="RIIa"/>
    <property type="match status" value="1"/>
</dbReference>
<dbReference type="SMART" id="SM00015">
    <property type="entry name" value="IQ"/>
    <property type="match status" value="2"/>
</dbReference>
<dbReference type="Proteomes" id="UP001516400">
    <property type="component" value="Unassembled WGS sequence"/>
</dbReference>
<comment type="caution">
    <text evidence="2">The sequence shown here is derived from an EMBL/GenBank/DDBJ whole genome shotgun (WGS) entry which is preliminary data.</text>
</comment>
<dbReference type="EMBL" id="JABFTP020000103">
    <property type="protein sequence ID" value="KAL3277161.1"/>
    <property type="molecule type" value="Genomic_DNA"/>
</dbReference>
<protein>
    <recommendedName>
        <fullName evidence="1">RIIa domain-containing protein</fullName>
    </recommendedName>
</protein>
<dbReference type="PROSITE" id="PS50096">
    <property type="entry name" value="IQ"/>
    <property type="match status" value="2"/>
</dbReference>
<name>A0ABD2NEH0_9CUCU</name>
<gene>
    <name evidence="2" type="ORF">HHI36_012513</name>
</gene>
<keyword evidence="3" id="KW-1185">Reference proteome</keyword>
<dbReference type="Gene3D" id="1.20.5.190">
    <property type="match status" value="1"/>
</dbReference>
<evidence type="ECO:0000313" key="3">
    <source>
        <dbReference type="Proteomes" id="UP001516400"/>
    </source>
</evidence>
<dbReference type="CDD" id="cd12100">
    <property type="entry name" value="DD_CABYR_SP17"/>
    <property type="match status" value="1"/>
</dbReference>
<organism evidence="2 3">
    <name type="scientific">Cryptolaemus montrouzieri</name>
    <dbReference type="NCBI Taxonomy" id="559131"/>
    <lineage>
        <taxon>Eukaryota</taxon>
        <taxon>Metazoa</taxon>
        <taxon>Ecdysozoa</taxon>
        <taxon>Arthropoda</taxon>
        <taxon>Hexapoda</taxon>
        <taxon>Insecta</taxon>
        <taxon>Pterygota</taxon>
        <taxon>Neoptera</taxon>
        <taxon>Endopterygota</taxon>
        <taxon>Coleoptera</taxon>
        <taxon>Polyphaga</taxon>
        <taxon>Cucujiformia</taxon>
        <taxon>Coccinelloidea</taxon>
        <taxon>Coccinellidae</taxon>
        <taxon>Scymninae</taxon>
        <taxon>Scymnini</taxon>
        <taxon>Cryptolaemus</taxon>
    </lineage>
</organism>
<evidence type="ECO:0000313" key="2">
    <source>
        <dbReference type="EMBL" id="KAL3277161.1"/>
    </source>
</evidence>
<dbReference type="InterPro" id="IPR003117">
    <property type="entry name" value="cAMP_dep_PK_reg_su_I/II_a/b"/>
</dbReference>
<accession>A0ABD2NEH0</accession>
<proteinExistence type="predicted"/>
<dbReference type="InterPro" id="IPR047579">
    <property type="entry name" value="DD_CABYR_SP17"/>
</dbReference>
<dbReference type="Pfam" id="PF00612">
    <property type="entry name" value="IQ"/>
    <property type="match status" value="1"/>
</dbReference>
<dbReference type="Gene3D" id="1.20.890.10">
    <property type="entry name" value="cAMP-dependent protein kinase regulatory subunit, dimerization-anchoring domain"/>
    <property type="match status" value="1"/>
</dbReference>
<dbReference type="PANTHER" id="PTHR10699:SF11">
    <property type="entry name" value="IGLOO, ISOFORM A"/>
    <property type="match status" value="1"/>
</dbReference>
<dbReference type="InterPro" id="IPR000048">
    <property type="entry name" value="IQ_motif_EF-hand-BS"/>
</dbReference>
<evidence type="ECO:0000259" key="1">
    <source>
        <dbReference type="Pfam" id="PF02197"/>
    </source>
</evidence>
<feature type="domain" description="RIIa" evidence="1">
    <location>
        <begin position="19"/>
        <end position="46"/>
    </location>
</feature>
<sequence>MDVTLQRHFAKFIYVVPDGLRELISDVSREVLRSQPDDLYTFIADYLDALMVTRENARVASRLIVDILQISETTAELLQKTGLKRNEANRAATVIQKKFKKFIEIKHPDKIRRPQDPELIVAEILEEANISLENAENAAMIIQKAFRSFLQRRDREKQLLGGMIDWRVAARSAIALYRKTGATYQEAHRAATLIKSAYKGYYQRKVMDKLVEEVKAGESLECLCDMYSIDVPAIEATRVISEECICPADSDNILARELAEEPCLCEYTSSELIKIGKGEKIITDAGFEPLAADEEEDDEFCHCEKNPTEIEELIDMTEPIEQEITVKHIDLLYEDDDKYDTN</sequence>
<dbReference type="AlphaFoldDB" id="A0ABD2NEH0"/>
<dbReference type="PANTHER" id="PTHR10699">
    <property type="entry name" value="NEUROMODULIN"/>
    <property type="match status" value="1"/>
</dbReference>
<dbReference type="SUPFAM" id="SSF47391">
    <property type="entry name" value="Dimerization-anchoring domain of cAMP-dependent PK regulatory subunit"/>
    <property type="match status" value="1"/>
</dbReference>